<evidence type="ECO:0000256" key="1">
    <source>
        <dbReference type="SAM" id="Phobius"/>
    </source>
</evidence>
<dbReference type="InterPro" id="IPR003832">
    <property type="entry name" value="DUF212"/>
</dbReference>
<dbReference type="PANTHER" id="PTHR31446:SF29">
    <property type="entry name" value="ACID PHOSPHATASE_VANADIUM-DEPENDENT HALOPEROXIDASE-RELATED PROTEIN"/>
    <property type="match status" value="1"/>
</dbReference>
<keyword evidence="1" id="KW-0812">Transmembrane</keyword>
<evidence type="ECO:0000313" key="2">
    <source>
        <dbReference type="EMBL" id="QUH31055.1"/>
    </source>
</evidence>
<dbReference type="KEGG" id="vgu:HYG85_19875"/>
<accession>A0A8J8MEA2</accession>
<dbReference type="Proteomes" id="UP000677305">
    <property type="component" value="Chromosome"/>
</dbReference>
<keyword evidence="1" id="KW-0472">Membrane</keyword>
<proteinExistence type="predicted"/>
<protein>
    <submittedName>
        <fullName evidence="2">Divergent PAP2 family protein</fullName>
    </submittedName>
</protein>
<evidence type="ECO:0000313" key="3">
    <source>
        <dbReference type="Proteomes" id="UP000677305"/>
    </source>
</evidence>
<keyword evidence="3" id="KW-1185">Reference proteome</keyword>
<dbReference type="AlphaFoldDB" id="A0A8J8MEA2"/>
<feature type="transmembrane region" description="Helical" evidence="1">
    <location>
        <begin position="12"/>
        <end position="33"/>
    </location>
</feature>
<name>A0A8J8MEA2_9FIRM</name>
<reference evidence="2 3" key="1">
    <citation type="submission" date="2020-07" db="EMBL/GenBank/DDBJ databases">
        <title>Vallitalea guaymasensis genome.</title>
        <authorList>
            <person name="Postec A."/>
        </authorList>
    </citation>
    <scope>NUCLEOTIDE SEQUENCE [LARGE SCALE GENOMIC DNA]</scope>
    <source>
        <strain evidence="2 3">Ra1766G1</strain>
    </source>
</reference>
<dbReference type="RefSeq" id="WP_212691136.1">
    <property type="nucleotide sequence ID" value="NZ_CP058561.1"/>
</dbReference>
<dbReference type="EMBL" id="CP058561">
    <property type="protein sequence ID" value="QUH31055.1"/>
    <property type="molecule type" value="Genomic_DNA"/>
</dbReference>
<feature type="transmembrane region" description="Helical" evidence="1">
    <location>
        <begin position="76"/>
        <end position="96"/>
    </location>
</feature>
<feature type="transmembrane region" description="Helical" evidence="1">
    <location>
        <begin position="124"/>
        <end position="146"/>
    </location>
</feature>
<keyword evidence="1" id="KW-1133">Transmembrane helix</keyword>
<organism evidence="2 3">
    <name type="scientific">Vallitalea guaymasensis</name>
    <dbReference type="NCBI Taxonomy" id="1185412"/>
    <lineage>
        <taxon>Bacteria</taxon>
        <taxon>Bacillati</taxon>
        <taxon>Bacillota</taxon>
        <taxon>Clostridia</taxon>
        <taxon>Lachnospirales</taxon>
        <taxon>Vallitaleaceae</taxon>
        <taxon>Vallitalea</taxon>
    </lineage>
</organism>
<dbReference type="Pfam" id="PF02681">
    <property type="entry name" value="DUF212"/>
    <property type="match status" value="1"/>
</dbReference>
<gene>
    <name evidence="2" type="ORF">HYG85_19875</name>
</gene>
<dbReference type="PANTHER" id="PTHR31446">
    <property type="entry name" value="ACID PHOSPHATASE/VANADIUM-DEPENDENT HALOPEROXIDASE-RELATED PROTEIN"/>
    <property type="match status" value="1"/>
</dbReference>
<sequence>MENFYTITENRVLLAAVIAWFVSQGIKFFTCLIKTRKIRMDRIMGSGGMPSSHTASVMAATFSVGELLGYNNPVFGGLMIISFIVMYDAAGVRMAAGKQARAINNIVEALGSYRLKIDGQLKELLGHTYMEVLVGAALGIVIALLIN</sequence>